<organism evidence="1 2">
    <name type="scientific">Lunatimonas lonarensis</name>
    <dbReference type="NCBI Taxonomy" id="1232681"/>
    <lineage>
        <taxon>Bacteria</taxon>
        <taxon>Pseudomonadati</taxon>
        <taxon>Bacteroidota</taxon>
        <taxon>Cytophagia</taxon>
        <taxon>Cytophagales</taxon>
        <taxon>Cyclobacteriaceae</taxon>
    </lineage>
</organism>
<dbReference type="InterPro" id="IPR046880">
    <property type="entry name" value="TPR-S"/>
</dbReference>
<dbReference type="Proteomes" id="UP000013909">
    <property type="component" value="Unassembled WGS sequence"/>
</dbReference>
<sequence length="672" mass="76007">MDVFIVRPFKEKTVSQKSENSDKAESKTINFDKVEELLIQPALRALNLRGGTTGEIFKPGEIRVDMFSLLLLADLVIADITIHNANVFYELGIRHALRKNKTILIWSRIDSIPFDIKGYRYVEYDADNPAASTEALVKTLKESMESNDVDSPVFNMLPKLNAQDPEDFLAIPIDFSEDVELAGTESQKGKLSLMAAELDGLNWRIPGFRKIGNQQFDLKAIHDAKYTFEKIRDKNPDDYEANDRLATIFQRLSEEENQSDRKIGLLKSSDHAIERVLRNQSTMTSKKLAETYSLRARNAKTRWMERWKNDPNPARTALISPELDTAFEDYERGFESDLNHFYSGINALSLLTIKIGLVEKLPEVWATLFEEDEDSERALIGLKKKLQKLCTMVEGSINAVIKTGTRDSWVKITAADFLFLTSKNPERVKIAYQGILGPTGGFNYDSAKRQLLVFRELGILTENVDAVLPLFRDTPPKEKLVIIFTGHMIDSPSREVPRFPAEKEPIAKEHIKKAIEGLIKDFRGEIIGIAGGACGGDILFHEVCQELSIQSELYLPMSREKFLETSVRFAGNDWVKRFDSLYAHLPKRFLSENGELPKWLKNKADYTIWERNNNWILRSGLADGGLNATLIALWDEKEGDGHGGTKHMVATAQKNGAKTEILSTKELFGLVN</sequence>
<keyword evidence="2" id="KW-1185">Reference proteome</keyword>
<comment type="caution">
    <text evidence="1">The sequence shown here is derived from an EMBL/GenBank/DDBJ whole genome shotgun (WGS) entry which is preliminary data.</text>
</comment>
<evidence type="ECO:0000313" key="1">
    <source>
        <dbReference type="EMBL" id="EON74873.1"/>
    </source>
</evidence>
<reference evidence="1 2" key="1">
    <citation type="submission" date="2013-02" db="EMBL/GenBank/DDBJ databases">
        <title>A novel strain isolated from Lonar lake, Maharashtra, India.</title>
        <authorList>
            <person name="Singh A."/>
        </authorList>
    </citation>
    <scope>NUCLEOTIDE SEQUENCE [LARGE SCALE GENOMIC DNA]</scope>
    <source>
        <strain evidence="1 2">AK24</strain>
    </source>
</reference>
<dbReference type="EMBL" id="AQHR01000115">
    <property type="protein sequence ID" value="EON74873.1"/>
    <property type="molecule type" value="Genomic_DNA"/>
</dbReference>
<dbReference type="STRING" id="1232681.ADIS_4668"/>
<evidence type="ECO:0008006" key="3">
    <source>
        <dbReference type="Google" id="ProtNLM"/>
    </source>
</evidence>
<accession>R7ZLA7</accession>
<evidence type="ECO:0000313" key="2">
    <source>
        <dbReference type="Proteomes" id="UP000013909"/>
    </source>
</evidence>
<dbReference type="OrthoDB" id="9815193at2"/>
<dbReference type="Gene3D" id="3.40.50.450">
    <property type="match status" value="1"/>
</dbReference>
<proteinExistence type="predicted"/>
<dbReference type="RefSeq" id="WP_010856779.1">
    <property type="nucleotide sequence ID" value="NZ_AQHR01000115.1"/>
</dbReference>
<dbReference type="PATRIC" id="fig|1288963.3.peg.4657"/>
<dbReference type="AlphaFoldDB" id="R7ZLA7"/>
<gene>
    <name evidence="1" type="ORF">ADIS_4668</name>
</gene>
<dbReference type="Pfam" id="PF20308">
    <property type="entry name" value="TPR-S"/>
    <property type="match status" value="1"/>
</dbReference>
<protein>
    <recommendedName>
        <fullName evidence="3">DUF4071 domain-containing protein</fullName>
    </recommendedName>
</protein>
<name>R7ZLA7_9BACT</name>